<evidence type="ECO:0000256" key="12">
    <source>
        <dbReference type="ARBA" id="ARBA00032593"/>
    </source>
</evidence>
<evidence type="ECO:0000256" key="9">
    <source>
        <dbReference type="ARBA" id="ARBA00023159"/>
    </source>
</evidence>
<dbReference type="GO" id="GO:0045892">
    <property type="term" value="P:negative regulation of DNA-templated transcription"/>
    <property type="evidence" value="ECO:0007669"/>
    <property type="project" value="TreeGrafter"/>
</dbReference>
<organism evidence="14 15">
    <name type="scientific">Arthrobacter yangruifuii</name>
    <dbReference type="NCBI Taxonomy" id="2606616"/>
    <lineage>
        <taxon>Bacteria</taxon>
        <taxon>Bacillati</taxon>
        <taxon>Actinomycetota</taxon>
        <taxon>Actinomycetes</taxon>
        <taxon>Micrococcales</taxon>
        <taxon>Micrococcaceae</taxon>
        <taxon>Arthrobacter</taxon>
    </lineage>
</organism>
<sequence length="274" mass="29476">MVISPSGLSLKIYPQGVSTQVPPWGIGPACLPASRKVVVVAHGELSTATQDYLKVIWTAQEWTDEPLTVSALSLHMGFSPSSVSEAVKKLTKKGLLTHARYGSIALTDAGEKAAVAMVRRHRLIETFLVDYLGYRWDEVHDEAEHLEHAVSDKMVDALADRLGNPVRDPHGDPIPARDGSFPVLDALRLSRCEPGTRGTVARVSDNEPELLRYIAELGLHLDTELSVLRRQPYAGTLTVESGGRTLDLGLPAAEAIWILAPAAARGSAAAAGPR</sequence>
<evidence type="ECO:0000256" key="1">
    <source>
        <dbReference type="ARBA" id="ARBA00004496"/>
    </source>
</evidence>
<proteinExistence type="inferred from homology"/>
<evidence type="ECO:0000256" key="6">
    <source>
        <dbReference type="ARBA" id="ARBA00023004"/>
    </source>
</evidence>
<dbReference type="FunFam" id="1.10.60.10:FF:000004">
    <property type="entry name" value="DtxR family transcriptional regulator"/>
    <property type="match status" value="1"/>
</dbReference>
<dbReference type="InterPro" id="IPR007167">
    <property type="entry name" value="Fe-transptr_FeoA-like"/>
</dbReference>
<dbReference type="InterPro" id="IPR036421">
    <property type="entry name" value="Fe_dep_repressor_sf"/>
</dbReference>
<dbReference type="SUPFAM" id="SSF50037">
    <property type="entry name" value="C-terminal domain of transcriptional repressors"/>
    <property type="match status" value="1"/>
</dbReference>
<evidence type="ECO:0000313" key="15">
    <source>
        <dbReference type="Proteomes" id="UP000326852"/>
    </source>
</evidence>
<keyword evidence="5" id="KW-0678">Repressor</keyword>
<dbReference type="GO" id="GO:0003700">
    <property type="term" value="F:DNA-binding transcription factor activity"/>
    <property type="evidence" value="ECO:0007669"/>
    <property type="project" value="InterPro"/>
</dbReference>
<dbReference type="InterPro" id="IPR022689">
    <property type="entry name" value="Iron_dep_repressor"/>
</dbReference>
<evidence type="ECO:0000256" key="11">
    <source>
        <dbReference type="ARBA" id="ARBA00023211"/>
    </source>
</evidence>
<dbReference type="SMART" id="SM00529">
    <property type="entry name" value="HTH_DTXR"/>
    <property type="match status" value="1"/>
</dbReference>
<comment type="caution">
    <text evidence="14">The sequence shown here is derived from an EMBL/GenBank/DDBJ whole genome shotgun (WGS) entry which is preliminary data.</text>
</comment>
<dbReference type="Pfam" id="PF02742">
    <property type="entry name" value="Fe_dep_repr_C"/>
    <property type="match status" value="1"/>
</dbReference>
<protein>
    <recommendedName>
        <fullName evidence="12">Manganese transport regulator</fullName>
    </recommendedName>
</protein>
<dbReference type="Gene3D" id="1.10.10.10">
    <property type="entry name" value="Winged helix-like DNA-binding domain superfamily/Winged helix DNA-binding domain"/>
    <property type="match status" value="1"/>
</dbReference>
<keyword evidence="10" id="KW-0804">Transcription</keyword>
<dbReference type="AlphaFoldDB" id="A0A5N6MHI6"/>
<evidence type="ECO:0000256" key="5">
    <source>
        <dbReference type="ARBA" id="ARBA00022491"/>
    </source>
</evidence>
<feature type="domain" description="HTH dtxR-type" evidence="13">
    <location>
        <begin position="45"/>
        <end position="107"/>
    </location>
</feature>
<comment type="similarity">
    <text evidence="2">Belongs to the DtxR/MntR family.</text>
</comment>
<comment type="subcellular location">
    <subcellularLocation>
        <location evidence="1">Cytoplasm</location>
    </subcellularLocation>
</comment>
<dbReference type="Gene3D" id="1.10.60.10">
    <property type="entry name" value="Iron dependent repressor, metal binding and dimerisation domain"/>
    <property type="match status" value="1"/>
</dbReference>
<keyword evidence="9" id="KW-0010">Activator</keyword>
<dbReference type="GO" id="GO:0046914">
    <property type="term" value="F:transition metal ion binding"/>
    <property type="evidence" value="ECO:0007669"/>
    <property type="project" value="InterPro"/>
</dbReference>
<evidence type="ECO:0000313" key="14">
    <source>
        <dbReference type="EMBL" id="KAD3633209.1"/>
    </source>
</evidence>
<name>A0A5N6MHI6_9MICC</name>
<dbReference type="InterPro" id="IPR038157">
    <property type="entry name" value="FeoA_core_dom"/>
</dbReference>
<dbReference type="PANTHER" id="PTHR33238:SF11">
    <property type="entry name" value="TRANSCRIPTIONAL REGULATOR MNTR"/>
    <property type="match status" value="1"/>
</dbReference>
<dbReference type="InterPro" id="IPR036390">
    <property type="entry name" value="WH_DNA-bd_sf"/>
</dbReference>
<keyword evidence="15" id="KW-1185">Reference proteome</keyword>
<keyword evidence="4" id="KW-0963">Cytoplasm</keyword>
<dbReference type="PANTHER" id="PTHR33238">
    <property type="entry name" value="IRON (METAL) DEPENDENT REPRESSOR, DTXR FAMILY"/>
    <property type="match status" value="1"/>
</dbReference>
<evidence type="ECO:0000256" key="2">
    <source>
        <dbReference type="ARBA" id="ARBA00007871"/>
    </source>
</evidence>
<gene>
    <name evidence="14" type="ORF">GD627_10320</name>
</gene>
<dbReference type="InterPro" id="IPR036388">
    <property type="entry name" value="WH-like_DNA-bd_sf"/>
</dbReference>
<dbReference type="GO" id="GO:0046983">
    <property type="term" value="F:protein dimerization activity"/>
    <property type="evidence" value="ECO:0007669"/>
    <property type="project" value="InterPro"/>
</dbReference>
<dbReference type="Pfam" id="PF04023">
    <property type="entry name" value="FeoA"/>
    <property type="match status" value="1"/>
</dbReference>
<keyword evidence="11" id="KW-0464">Manganese</keyword>
<keyword evidence="7" id="KW-0805">Transcription regulation</keyword>
<evidence type="ECO:0000259" key="13">
    <source>
        <dbReference type="PROSITE" id="PS50944"/>
    </source>
</evidence>
<dbReference type="Proteomes" id="UP000326852">
    <property type="component" value="Unassembled WGS sequence"/>
</dbReference>
<dbReference type="InterPro" id="IPR008988">
    <property type="entry name" value="Transcriptional_repressor_C"/>
</dbReference>
<evidence type="ECO:0000256" key="7">
    <source>
        <dbReference type="ARBA" id="ARBA00023015"/>
    </source>
</evidence>
<comment type="subunit">
    <text evidence="3">Homodimer.</text>
</comment>
<reference evidence="14 15" key="1">
    <citation type="submission" date="2019-08" db="EMBL/GenBank/DDBJ databases">
        <title>Arthrobacter sp. nov., isolated from plateau pika and Tibetan wild ass.</title>
        <authorList>
            <person name="Ge Y."/>
        </authorList>
    </citation>
    <scope>NUCLEOTIDE SEQUENCE [LARGE SCALE GENOMIC DNA]</scope>
    <source>
        <strain evidence="14 15">785</strain>
    </source>
</reference>
<evidence type="ECO:0000256" key="4">
    <source>
        <dbReference type="ARBA" id="ARBA00022490"/>
    </source>
</evidence>
<dbReference type="InterPro" id="IPR050536">
    <property type="entry name" value="DtxR_MntR_Metal-Reg"/>
</dbReference>
<accession>A0A5N6MHI6</accession>
<dbReference type="EMBL" id="VTFX01000004">
    <property type="protein sequence ID" value="KAD3633209.1"/>
    <property type="molecule type" value="Genomic_DNA"/>
</dbReference>
<dbReference type="Gene3D" id="2.30.30.90">
    <property type="match status" value="1"/>
</dbReference>
<dbReference type="GO" id="GO:0005737">
    <property type="term" value="C:cytoplasm"/>
    <property type="evidence" value="ECO:0007669"/>
    <property type="project" value="UniProtKB-SubCell"/>
</dbReference>
<keyword evidence="8 14" id="KW-0238">DNA-binding</keyword>
<dbReference type="SMART" id="SM00899">
    <property type="entry name" value="FeoA"/>
    <property type="match status" value="1"/>
</dbReference>
<dbReference type="SUPFAM" id="SSF47979">
    <property type="entry name" value="Iron-dependent repressor protein, dimerization domain"/>
    <property type="match status" value="1"/>
</dbReference>
<keyword evidence="6" id="KW-0408">Iron</keyword>
<evidence type="ECO:0000256" key="8">
    <source>
        <dbReference type="ARBA" id="ARBA00023125"/>
    </source>
</evidence>
<dbReference type="GO" id="GO:0003677">
    <property type="term" value="F:DNA binding"/>
    <property type="evidence" value="ECO:0007669"/>
    <property type="project" value="UniProtKB-KW"/>
</dbReference>
<dbReference type="InterPro" id="IPR001367">
    <property type="entry name" value="Fe_dep_repressor"/>
</dbReference>
<dbReference type="PROSITE" id="PS50944">
    <property type="entry name" value="HTH_DTXR"/>
    <property type="match status" value="1"/>
</dbReference>
<evidence type="ECO:0000256" key="10">
    <source>
        <dbReference type="ARBA" id="ARBA00023163"/>
    </source>
</evidence>
<dbReference type="InterPro" id="IPR022687">
    <property type="entry name" value="HTH_DTXR"/>
</dbReference>
<evidence type="ECO:0000256" key="3">
    <source>
        <dbReference type="ARBA" id="ARBA00011738"/>
    </source>
</evidence>
<dbReference type="SUPFAM" id="SSF46785">
    <property type="entry name" value="Winged helix' DNA-binding domain"/>
    <property type="match status" value="1"/>
</dbReference>
<dbReference type="Pfam" id="PF01325">
    <property type="entry name" value="Fe_dep_repress"/>
    <property type="match status" value="1"/>
</dbReference>